<accession>A0AAV9BXM5</accession>
<feature type="transmembrane region" description="Helical" evidence="2">
    <location>
        <begin position="32"/>
        <end position="56"/>
    </location>
</feature>
<reference evidence="3" key="2">
    <citation type="submission" date="2023-06" db="EMBL/GenBank/DDBJ databases">
        <authorList>
            <person name="Ma L."/>
            <person name="Liu K.-W."/>
            <person name="Li Z."/>
            <person name="Hsiao Y.-Y."/>
            <person name="Qi Y."/>
            <person name="Fu T."/>
            <person name="Tang G."/>
            <person name="Zhang D."/>
            <person name="Sun W.-H."/>
            <person name="Liu D.-K."/>
            <person name="Li Y."/>
            <person name="Chen G.-Z."/>
            <person name="Liu X.-D."/>
            <person name="Liao X.-Y."/>
            <person name="Jiang Y.-T."/>
            <person name="Yu X."/>
            <person name="Hao Y."/>
            <person name="Huang J."/>
            <person name="Zhao X.-W."/>
            <person name="Ke S."/>
            <person name="Chen Y.-Y."/>
            <person name="Wu W.-L."/>
            <person name="Hsu J.-L."/>
            <person name="Lin Y.-F."/>
            <person name="Huang M.-D."/>
            <person name="Li C.-Y."/>
            <person name="Huang L."/>
            <person name="Wang Z.-W."/>
            <person name="Zhao X."/>
            <person name="Zhong W.-Y."/>
            <person name="Peng D.-H."/>
            <person name="Ahmad S."/>
            <person name="Lan S."/>
            <person name="Zhang J.-S."/>
            <person name="Tsai W.-C."/>
            <person name="Van De Peer Y."/>
            <person name="Liu Z.-J."/>
        </authorList>
    </citation>
    <scope>NUCLEOTIDE SEQUENCE</scope>
    <source>
        <strain evidence="3">SCP</strain>
        <tissue evidence="3">Leaves</tissue>
    </source>
</reference>
<evidence type="ECO:0000313" key="3">
    <source>
        <dbReference type="EMBL" id="KAK1281147.1"/>
    </source>
</evidence>
<protein>
    <submittedName>
        <fullName evidence="3">Uncharacterized protein</fullName>
    </submittedName>
</protein>
<keyword evidence="2" id="KW-1133">Transmembrane helix</keyword>
<sequence>MARPKPPPPPPPPPPPKAAADHGQVGHRAAEAAVSACVLCVCCPLAVVWCCLVLPLKVGYRAARRLIGSRSCCCGPDRRLVRASSSFSDIEFDGGRVVGGGGVGKEGRRVRWVCGGERRRGVVRASYRDRIGNRAIGVRGVEWERGHGWWDGFCCKPL</sequence>
<feature type="region of interest" description="Disordered" evidence="1">
    <location>
        <begin position="1"/>
        <end position="24"/>
    </location>
</feature>
<keyword evidence="2" id="KW-0472">Membrane</keyword>
<evidence type="ECO:0000256" key="1">
    <source>
        <dbReference type="SAM" id="MobiDB-lite"/>
    </source>
</evidence>
<gene>
    <name evidence="3" type="ORF">QJS04_geneDACA003106</name>
</gene>
<reference evidence="3" key="1">
    <citation type="journal article" date="2023" name="Nat. Commun.">
        <title>Diploid and tetraploid genomes of Acorus and the evolution of monocots.</title>
        <authorList>
            <person name="Ma L."/>
            <person name="Liu K.W."/>
            <person name="Li Z."/>
            <person name="Hsiao Y.Y."/>
            <person name="Qi Y."/>
            <person name="Fu T."/>
            <person name="Tang G.D."/>
            <person name="Zhang D."/>
            <person name="Sun W.H."/>
            <person name="Liu D.K."/>
            <person name="Li Y."/>
            <person name="Chen G.Z."/>
            <person name="Liu X.D."/>
            <person name="Liao X.Y."/>
            <person name="Jiang Y.T."/>
            <person name="Yu X."/>
            <person name="Hao Y."/>
            <person name="Huang J."/>
            <person name="Zhao X.W."/>
            <person name="Ke S."/>
            <person name="Chen Y.Y."/>
            <person name="Wu W.L."/>
            <person name="Hsu J.L."/>
            <person name="Lin Y.F."/>
            <person name="Huang M.D."/>
            <person name="Li C.Y."/>
            <person name="Huang L."/>
            <person name="Wang Z.W."/>
            <person name="Zhao X."/>
            <person name="Zhong W.Y."/>
            <person name="Peng D.H."/>
            <person name="Ahmad S."/>
            <person name="Lan S."/>
            <person name="Zhang J.S."/>
            <person name="Tsai W.C."/>
            <person name="Van de Peer Y."/>
            <person name="Liu Z.J."/>
        </authorList>
    </citation>
    <scope>NUCLEOTIDE SEQUENCE</scope>
    <source>
        <strain evidence="3">SCP</strain>
    </source>
</reference>
<name>A0AAV9BXM5_ACOGR</name>
<evidence type="ECO:0000313" key="4">
    <source>
        <dbReference type="Proteomes" id="UP001179952"/>
    </source>
</evidence>
<feature type="compositionally biased region" description="Pro residues" evidence="1">
    <location>
        <begin position="1"/>
        <end position="17"/>
    </location>
</feature>
<dbReference type="AlphaFoldDB" id="A0AAV9BXM5"/>
<evidence type="ECO:0000256" key="2">
    <source>
        <dbReference type="SAM" id="Phobius"/>
    </source>
</evidence>
<organism evidence="3 4">
    <name type="scientific">Acorus gramineus</name>
    <name type="common">Dwarf sweet flag</name>
    <dbReference type="NCBI Taxonomy" id="55184"/>
    <lineage>
        <taxon>Eukaryota</taxon>
        <taxon>Viridiplantae</taxon>
        <taxon>Streptophyta</taxon>
        <taxon>Embryophyta</taxon>
        <taxon>Tracheophyta</taxon>
        <taxon>Spermatophyta</taxon>
        <taxon>Magnoliopsida</taxon>
        <taxon>Liliopsida</taxon>
        <taxon>Acoraceae</taxon>
        <taxon>Acorus</taxon>
    </lineage>
</organism>
<comment type="caution">
    <text evidence="3">The sequence shown here is derived from an EMBL/GenBank/DDBJ whole genome shotgun (WGS) entry which is preliminary data.</text>
</comment>
<dbReference type="SUPFAM" id="SSF101447">
    <property type="entry name" value="Formin homology 2 domain (FH2 domain)"/>
    <property type="match status" value="1"/>
</dbReference>
<proteinExistence type="predicted"/>
<dbReference type="Proteomes" id="UP001179952">
    <property type="component" value="Unassembled WGS sequence"/>
</dbReference>
<dbReference type="EMBL" id="JAUJYN010000001">
    <property type="protein sequence ID" value="KAK1281147.1"/>
    <property type="molecule type" value="Genomic_DNA"/>
</dbReference>
<keyword evidence="4" id="KW-1185">Reference proteome</keyword>
<keyword evidence="2" id="KW-0812">Transmembrane</keyword>